<evidence type="ECO:0000256" key="1">
    <source>
        <dbReference type="SAM" id="MobiDB-lite"/>
    </source>
</evidence>
<sequence>MAGTSTREDEGGSNSFNTRVMSSTVNLPMEDQPPAKENMKWLLDSGCSDHIVNTDREDEGGSNSFNTRVMSSTVNLPMEDQPPTKENMKWLLDSGCSDHIVNTDKYFYEYVNLQNEGILKELNIKPELATKIYEDNSGALALAKNGNFSKNSKHIDVSYHFVHDYEKKGEIKVEKISTDDHIKPELATKIYEDNSGALALAKNGNFSKNSKHIDVSYHFVHDYEKKGEIKVEKISTDDQLADIFTKALGKNKFYDFRKLLGLYEINEN</sequence>
<feature type="compositionally biased region" description="Polar residues" evidence="1">
    <location>
        <begin position="12"/>
        <end position="26"/>
    </location>
</feature>
<dbReference type="PANTHER" id="PTHR11439:SF483">
    <property type="entry name" value="PEPTIDE SYNTHASE GLIP-LIKE, PUTATIVE (AFU_ORTHOLOGUE AFUA_3G12920)-RELATED"/>
    <property type="match status" value="1"/>
</dbReference>
<dbReference type="AlphaFoldDB" id="A0AAW1N5C4"/>
<proteinExistence type="predicted"/>
<dbReference type="EMBL" id="JASPKY010000010">
    <property type="protein sequence ID" value="KAK9753823.1"/>
    <property type="molecule type" value="Genomic_DNA"/>
</dbReference>
<comment type="caution">
    <text evidence="2">The sequence shown here is derived from an EMBL/GenBank/DDBJ whole genome shotgun (WGS) entry which is preliminary data.</text>
</comment>
<evidence type="ECO:0000313" key="3">
    <source>
        <dbReference type="Proteomes" id="UP001458880"/>
    </source>
</evidence>
<accession>A0AAW1N5C4</accession>
<organism evidence="2 3">
    <name type="scientific">Popillia japonica</name>
    <name type="common">Japanese beetle</name>
    <dbReference type="NCBI Taxonomy" id="7064"/>
    <lineage>
        <taxon>Eukaryota</taxon>
        <taxon>Metazoa</taxon>
        <taxon>Ecdysozoa</taxon>
        <taxon>Arthropoda</taxon>
        <taxon>Hexapoda</taxon>
        <taxon>Insecta</taxon>
        <taxon>Pterygota</taxon>
        <taxon>Neoptera</taxon>
        <taxon>Endopterygota</taxon>
        <taxon>Coleoptera</taxon>
        <taxon>Polyphaga</taxon>
        <taxon>Scarabaeiformia</taxon>
        <taxon>Scarabaeidae</taxon>
        <taxon>Rutelinae</taxon>
        <taxon>Popillia</taxon>
    </lineage>
</organism>
<keyword evidence="3" id="KW-1185">Reference proteome</keyword>
<evidence type="ECO:0000313" key="2">
    <source>
        <dbReference type="EMBL" id="KAK9753823.1"/>
    </source>
</evidence>
<gene>
    <name evidence="2" type="ORF">QE152_g1728</name>
</gene>
<dbReference type="Proteomes" id="UP001458880">
    <property type="component" value="Unassembled WGS sequence"/>
</dbReference>
<dbReference type="PANTHER" id="PTHR11439">
    <property type="entry name" value="GAG-POL-RELATED RETROTRANSPOSON"/>
    <property type="match status" value="1"/>
</dbReference>
<dbReference type="CDD" id="cd09272">
    <property type="entry name" value="RNase_HI_RT_Ty1"/>
    <property type="match status" value="2"/>
</dbReference>
<name>A0AAW1N5C4_POPJA</name>
<reference evidence="2 3" key="1">
    <citation type="journal article" date="2024" name="BMC Genomics">
        <title>De novo assembly and annotation of Popillia japonica's genome with initial clues to its potential as an invasive pest.</title>
        <authorList>
            <person name="Cucini C."/>
            <person name="Boschi S."/>
            <person name="Funari R."/>
            <person name="Cardaioli E."/>
            <person name="Iannotti N."/>
            <person name="Marturano G."/>
            <person name="Paoli F."/>
            <person name="Bruttini M."/>
            <person name="Carapelli A."/>
            <person name="Frati F."/>
            <person name="Nardi F."/>
        </authorList>
    </citation>
    <scope>NUCLEOTIDE SEQUENCE [LARGE SCALE GENOMIC DNA]</scope>
    <source>
        <strain evidence="2">DMR45628</strain>
    </source>
</reference>
<protein>
    <submittedName>
        <fullName evidence="2">Uncharacterized protein</fullName>
    </submittedName>
</protein>
<feature type="region of interest" description="Disordered" evidence="1">
    <location>
        <begin position="1"/>
        <end position="33"/>
    </location>
</feature>
<feature type="compositionally biased region" description="Basic and acidic residues" evidence="1">
    <location>
        <begin position="1"/>
        <end position="10"/>
    </location>
</feature>